<dbReference type="Pfam" id="PF01427">
    <property type="entry name" value="Peptidase_M15"/>
    <property type="match status" value="1"/>
</dbReference>
<comment type="function">
    <text evidence="9 10">Catalyzes hydrolysis of the D-alanyl-D-alanine dipeptide.</text>
</comment>
<dbReference type="GO" id="GO:0046872">
    <property type="term" value="F:metal ion binding"/>
    <property type="evidence" value="ECO:0007669"/>
    <property type="project" value="UniProtKB-KW"/>
</dbReference>
<keyword evidence="3" id="KW-0479">Metal-binding</keyword>
<feature type="site" description="Transition state stabilizer" evidence="9">
    <location>
        <position position="90"/>
    </location>
</feature>
<feature type="active site" description="Proton donor/acceptor" evidence="9">
    <location>
        <position position="207"/>
    </location>
</feature>
<dbReference type="GO" id="GO:0008237">
    <property type="term" value="F:metallopeptidase activity"/>
    <property type="evidence" value="ECO:0007669"/>
    <property type="project" value="UniProtKB-KW"/>
</dbReference>
<evidence type="ECO:0000313" key="11">
    <source>
        <dbReference type="EMBL" id="WHY53525.1"/>
    </source>
</evidence>
<dbReference type="RefSeq" id="WP_283871885.1">
    <property type="nucleotide sequence ID" value="NZ_CP126101.1"/>
</dbReference>
<keyword evidence="7 9" id="KW-0482">Metalloprotease</keyword>
<dbReference type="EMBL" id="CP126101">
    <property type="protein sequence ID" value="WHY53525.1"/>
    <property type="molecule type" value="Genomic_DNA"/>
</dbReference>
<comment type="similarity">
    <text evidence="9 10">Belongs to the peptidase M15D family.</text>
</comment>
<dbReference type="PIRSF" id="PIRSF026671">
    <property type="entry name" value="AA_dipeptidase"/>
    <property type="match status" value="1"/>
</dbReference>
<dbReference type="Gene3D" id="3.30.1380.10">
    <property type="match status" value="1"/>
</dbReference>
<protein>
    <recommendedName>
        <fullName evidence="9 10">D-alanyl-D-alanine dipeptidase</fullName>
        <shortName evidence="9 10">D-Ala-D-Ala dipeptidase</shortName>
        <ecNumber evidence="9 10">3.4.13.22</ecNumber>
    </recommendedName>
</protein>
<evidence type="ECO:0000256" key="2">
    <source>
        <dbReference type="ARBA" id="ARBA00022670"/>
    </source>
</evidence>
<evidence type="ECO:0000256" key="3">
    <source>
        <dbReference type="ARBA" id="ARBA00022723"/>
    </source>
</evidence>
<evidence type="ECO:0000256" key="6">
    <source>
        <dbReference type="ARBA" id="ARBA00022997"/>
    </source>
</evidence>
<gene>
    <name evidence="11" type="ORF">QNH24_09915</name>
</gene>
<keyword evidence="4 9" id="KW-0378">Hydrolase</keyword>
<evidence type="ECO:0000256" key="9">
    <source>
        <dbReference type="HAMAP-Rule" id="MF_01924"/>
    </source>
</evidence>
<evidence type="ECO:0000256" key="4">
    <source>
        <dbReference type="ARBA" id="ARBA00022801"/>
    </source>
</evidence>
<dbReference type="GO" id="GO:0160237">
    <property type="term" value="F:D-Ala-D-Ala dipeptidase activity"/>
    <property type="evidence" value="ECO:0007669"/>
    <property type="project" value="UniProtKB-EC"/>
</dbReference>
<keyword evidence="8 10" id="KW-0961">Cell wall biogenesis/degradation</keyword>
<dbReference type="PANTHER" id="PTHR43126:SF2">
    <property type="entry name" value="D-ALANYL-D-ALANINE DIPEPTIDASE"/>
    <property type="match status" value="1"/>
</dbReference>
<evidence type="ECO:0000256" key="5">
    <source>
        <dbReference type="ARBA" id="ARBA00022833"/>
    </source>
</evidence>
<dbReference type="GO" id="GO:0006508">
    <property type="term" value="P:proteolysis"/>
    <property type="evidence" value="ECO:0007669"/>
    <property type="project" value="UniProtKB-KW"/>
</dbReference>
<proteinExistence type="inferred from homology"/>
<dbReference type="Proteomes" id="UP001178322">
    <property type="component" value="Chromosome"/>
</dbReference>
<accession>A0AAX3X000</accession>
<dbReference type="PANTHER" id="PTHR43126">
    <property type="entry name" value="D-ALANYL-D-ALANINE DIPEPTIDASE"/>
    <property type="match status" value="1"/>
</dbReference>
<dbReference type="InterPro" id="IPR009045">
    <property type="entry name" value="Zn_M74/Hedgehog-like"/>
</dbReference>
<dbReference type="SUPFAM" id="SSF55166">
    <property type="entry name" value="Hedgehog/DD-peptidase"/>
    <property type="match status" value="1"/>
</dbReference>
<keyword evidence="5" id="KW-0862">Zinc</keyword>
<evidence type="ECO:0000313" key="12">
    <source>
        <dbReference type="Proteomes" id="UP001178322"/>
    </source>
</evidence>
<comment type="catalytic activity">
    <reaction evidence="1 9 10">
        <text>D-alanyl-D-alanine + H2O = 2 D-alanine</text>
        <dbReference type="Rhea" id="RHEA:20661"/>
        <dbReference type="ChEBI" id="CHEBI:15377"/>
        <dbReference type="ChEBI" id="CHEBI:57416"/>
        <dbReference type="ChEBI" id="CHEBI:57822"/>
        <dbReference type="EC" id="3.4.13.22"/>
    </reaction>
</comment>
<evidence type="ECO:0000256" key="10">
    <source>
        <dbReference type="PIRNR" id="PIRNR026671"/>
    </source>
</evidence>
<name>A0AAX3X000_9BACI</name>
<sequence>MHIKKSVFHPITANNASFLSSKIAVGESFEPLIKIEGQHPRIFAKPIYHQQKIPNSLQVIYVREGVYERLQEALSVLPKIYSLVLYDGYRPFQVQQYLFTHFTQEVAQRFPHLSEQEIDSETRRYVAFPSLDCAHLVPHLTGGAVDITLGDINGHALNLGTAFDEISAKSTTRYFEQFPNENHKACTYRRLLYNCMTMAGFTNYSEEWWYYDYNNIAWARRVQAQSASYGAVQAVIHNHYVKEFNFI</sequence>
<reference evidence="11" key="1">
    <citation type="submission" date="2023-05" db="EMBL/GenBank/DDBJ databases">
        <title>Comparative genomics of Bacillaceae isolates and their secondary metabolite potential.</title>
        <authorList>
            <person name="Song L."/>
            <person name="Nielsen L.J."/>
            <person name="Mohite O."/>
            <person name="Xu X."/>
            <person name="Weber T."/>
            <person name="Kovacs A.T."/>
        </authorList>
    </citation>
    <scope>NUCLEOTIDE SEQUENCE</scope>
    <source>
        <strain evidence="11">LY1</strain>
    </source>
</reference>
<dbReference type="CDD" id="cd14843">
    <property type="entry name" value="D-Ala-D-Ala_dipeptidase_like"/>
    <property type="match status" value="1"/>
</dbReference>
<evidence type="ECO:0000256" key="7">
    <source>
        <dbReference type="ARBA" id="ARBA00023049"/>
    </source>
</evidence>
<dbReference type="GO" id="GO:0071555">
    <property type="term" value="P:cell wall organization"/>
    <property type="evidence" value="ECO:0007669"/>
    <property type="project" value="UniProtKB-KW"/>
</dbReference>
<comment type="caution">
    <text evidence="9">Lacks conserved residue(s) required for the propagation of feature annotation.</text>
</comment>
<keyword evidence="2 9" id="KW-0645">Protease</keyword>
<dbReference type="EC" id="3.4.13.22" evidence="9 10"/>
<organism evidence="11 12">
    <name type="scientific">Lysinibacillus pakistanensis</name>
    <dbReference type="NCBI Taxonomy" id="759811"/>
    <lineage>
        <taxon>Bacteria</taxon>
        <taxon>Bacillati</taxon>
        <taxon>Bacillota</taxon>
        <taxon>Bacilli</taxon>
        <taxon>Bacillales</taxon>
        <taxon>Bacillaceae</taxon>
        <taxon>Lysinibacillus</taxon>
    </lineage>
</organism>
<dbReference type="HAMAP" id="MF_01924">
    <property type="entry name" value="A_A_dipeptidase"/>
    <property type="match status" value="1"/>
</dbReference>
<dbReference type="InterPro" id="IPR000755">
    <property type="entry name" value="A_A_dipeptidase"/>
</dbReference>
<evidence type="ECO:0000256" key="1">
    <source>
        <dbReference type="ARBA" id="ARBA00001362"/>
    </source>
</evidence>
<dbReference type="AlphaFoldDB" id="A0AAX3X000"/>
<keyword evidence="6 9" id="KW-0224">Dipeptidase</keyword>
<evidence type="ECO:0000256" key="8">
    <source>
        <dbReference type="ARBA" id="ARBA00023316"/>
    </source>
</evidence>